<keyword evidence="2" id="KW-0328">Glycosyltransferase</keyword>
<comment type="caution">
    <text evidence="4">The sequence shown here is derived from an EMBL/GenBank/DDBJ whole genome shotgun (WGS) entry which is preliminary data.</text>
</comment>
<keyword evidence="5" id="KW-1185">Reference proteome</keyword>
<dbReference type="Gene3D" id="3.40.50.2000">
    <property type="entry name" value="Glycogen Phosphorylase B"/>
    <property type="match status" value="1"/>
</dbReference>
<evidence type="ECO:0000256" key="3">
    <source>
        <dbReference type="ARBA" id="ARBA00022679"/>
    </source>
</evidence>
<dbReference type="PROSITE" id="PS00375">
    <property type="entry name" value="UDPGT"/>
    <property type="match status" value="1"/>
</dbReference>
<dbReference type="InterPro" id="IPR002213">
    <property type="entry name" value="UDP_glucos_trans"/>
</dbReference>
<protein>
    <recommendedName>
        <fullName evidence="6">UDP-glycosyltransferase</fullName>
    </recommendedName>
</protein>
<evidence type="ECO:0000256" key="2">
    <source>
        <dbReference type="ARBA" id="ARBA00022676"/>
    </source>
</evidence>
<dbReference type="PANTHER" id="PTHR48043">
    <property type="entry name" value="EG:EG0003.4 PROTEIN-RELATED"/>
    <property type="match status" value="1"/>
</dbReference>
<reference evidence="4 5" key="1">
    <citation type="submission" date="2024-03" db="EMBL/GenBank/DDBJ databases">
        <title>Adaptation during the transition from Ophiocordyceps entomopathogen to insect associate is accompanied by gene loss and intensified selection.</title>
        <authorList>
            <person name="Ward C.M."/>
            <person name="Onetto C.A."/>
            <person name="Borneman A.R."/>
        </authorList>
    </citation>
    <scope>NUCLEOTIDE SEQUENCE [LARGE SCALE GENOMIC DNA]</scope>
    <source>
        <strain evidence="4">AWRI1</strain>
        <tissue evidence="4">Single Adult Female</tissue>
    </source>
</reference>
<dbReference type="InterPro" id="IPR050271">
    <property type="entry name" value="UDP-glycosyltransferase"/>
</dbReference>
<sequence>MMNNNSPRTIIIGVICLVKSTRGARVLMIQPIYAKSHDNFHTAVARSLLSAGHYVTFITPFPESIKHSNYTAINCGDPTDVSGFTNKMSMGEALQMWSDSTASLRFGLEELQTLCPLVIQLDEVQKILKSQTKLFDVVILETIFDLHECFLPIADKFDIPVIGAVVPRSWLSTEWMMGNPSNPALYPLGEATYSYPMTFLQRLDNFWNLLIDFAFHNYYIYPQMKEFYKKFFGNDNFSDRIKMSLVFLNNLPVLTPRPIVPTIINVGGLQIQPAKPLPENLKTFIDGAEHGVILFSIGSYLQSYNMPSEMLASLRKTFAQIPQRVIWKAEKRIEGLSENVLVSKWLPQRDILAHKNIVAFISHCGIAGMYEGLYNGVPMVLMPIVGDQIANAELLQQLGVGPKIDITNLTKEKLLNALNDVINGTKYRQRTTEISELIKDQPMSPRESVVYWTEYVIRHNGANHLQSPGAEMPLYQYLLLDILLYCLHLSAITNGARILGIFPIPGRSHFACNEAVMRSLYNAGHHITFVSPFSKDISLKNYTVIDTKEDTLLHIGNMSLNDFKNANILLVTHMSTKGEVKYCYNVLGTQEIQRLLNSKEKLFYVMFVEITLMTECFLPLAEKLNIPVIGVVTFGSWKLGDAAVGNPLNRAVVPDLMIDTSDEMSFIERLQNLWYSLFFDFYYNYFVSSFLNEIYQKFYAPEWVNKKKVSLVFMNNHLSLSARAAVPNAIDFGGKYSIP</sequence>
<dbReference type="Proteomes" id="UP001367676">
    <property type="component" value="Unassembled WGS sequence"/>
</dbReference>
<evidence type="ECO:0000313" key="4">
    <source>
        <dbReference type="EMBL" id="KAK7579966.1"/>
    </source>
</evidence>
<dbReference type="SUPFAM" id="SSF53756">
    <property type="entry name" value="UDP-Glycosyltransferase/glycogen phosphorylase"/>
    <property type="match status" value="2"/>
</dbReference>
<dbReference type="CDD" id="cd03784">
    <property type="entry name" value="GT1_Gtf-like"/>
    <property type="match status" value="1"/>
</dbReference>
<organism evidence="4 5">
    <name type="scientific">Parthenolecanium corni</name>
    <dbReference type="NCBI Taxonomy" id="536013"/>
    <lineage>
        <taxon>Eukaryota</taxon>
        <taxon>Metazoa</taxon>
        <taxon>Ecdysozoa</taxon>
        <taxon>Arthropoda</taxon>
        <taxon>Hexapoda</taxon>
        <taxon>Insecta</taxon>
        <taxon>Pterygota</taxon>
        <taxon>Neoptera</taxon>
        <taxon>Paraneoptera</taxon>
        <taxon>Hemiptera</taxon>
        <taxon>Sternorrhyncha</taxon>
        <taxon>Coccoidea</taxon>
        <taxon>Coccidae</taxon>
        <taxon>Parthenolecanium</taxon>
    </lineage>
</organism>
<evidence type="ECO:0008006" key="6">
    <source>
        <dbReference type="Google" id="ProtNLM"/>
    </source>
</evidence>
<dbReference type="Pfam" id="PF00201">
    <property type="entry name" value="UDPGT"/>
    <property type="match status" value="2"/>
</dbReference>
<evidence type="ECO:0000256" key="1">
    <source>
        <dbReference type="ARBA" id="ARBA00009995"/>
    </source>
</evidence>
<accession>A0AAN9TBB5</accession>
<dbReference type="FunFam" id="3.40.50.2000:FF:000021">
    <property type="entry name" value="UDP-glucuronosyltransferase"/>
    <property type="match status" value="1"/>
</dbReference>
<gene>
    <name evidence="4" type="ORF">V9T40_000595</name>
</gene>
<keyword evidence="3" id="KW-0808">Transferase</keyword>
<name>A0AAN9TBB5_9HEMI</name>
<dbReference type="EMBL" id="JBBCAQ010000034">
    <property type="protein sequence ID" value="KAK7579966.1"/>
    <property type="molecule type" value="Genomic_DNA"/>
</dbReference>
<dbReference type="GO" id="GO:0008194">
    <property type="term" value="F:UDP-glycosyltransferase activity"/>
    <property type="evidence" value="ECO:0007669"/>
    <property type="project" value="InterPro"/>
</dbReference>
<comment type="similarity">
    <text evidence="1">Belongs to the UDP-glycosyltransferase family.</text>
</comment>
<dbReference type="InterPro" id="IPR035595">
    <property type="entry name" value="UDP_glycos_trans_CS"/>
</dbReference>
<evidence type="ECO:0000313" key="5">
    <source>
        <dbReference type="Proteomes" id="UP001367676"/>
    </source>
</evidence>
<proteinExistence type="inferred from homology"/>
<dbReference type="AlphaFoldDB" id="A0AAN9TBB5"/>
<dbReference type="PANTHER" id="PTHR48043:SF145">
    <property type="entry name" value="FI06409P-RELATED"/>
    <property type="match status" value="1"/>
</dbReference>